<dbReference type="PROSITE" id="PS00742">
    <property type="entry name" value="PEP_ENZYMES_2"/>
    <property type="match status" value="1"/>
</dbReference>
<dbReference type="SUPFAM" id="SSF52009">
    <property type="entry name" value="Phosphohistidine domain"/>
    <property type="match status" value="1"/>
</dbReference>
<evidence type="ECO:0000256" key="1">
    <source>
        <dbReference type="ARBA" id="ARBA00001946"/>
    </source>
</evidence>
<dbReference type="NCBIfam" id="NF005057">
    <property type="entry name" value="PRK06464.1"/>
    <property type="match status" value="1"/>
</dbReference>
<evidence type="ECO:0000256" key="15">
    <source>
        <dbReference type="PIRNR" id="PIRNR000854"/>
    </source>
</evidence>
<reference evidence="20" key="1">
    <citation type="submission" date="2018-05" db="EMBL/GenBank/DDBJ databases">
        <authorList>
            <person name="Li X."/>
        </authorList>
    </citation>
    <scope>NUCLEOTIDE SEQUENCE [LARGE SCALE GENOMIC DNA]</scope>
    <source>
        <strain evidence="20">LX32</strain>
    </source>
</reference>
<dbReference type="InterPro" id="IPR023151">
    <property type="entry name" value="PEP_util_CS"/>
</dbReference>
<evidence type="ECO:0000256" key="8">
    <source>
        <dbReference type="ARBA" id="ARBA00022723"/>
    </source>
</evidence>
<gene>
    <name evidence="19" type="ORF">DJ017_06025</name>
</gene>
<evidence type="ECO:0000256" key="14">
    <source>
        <dbReference type="ARBA" id="ARBA00047700"/>
    </source>
</evidence>
<proteinExistence type="inferred from homology"/>
<accession>A0A328AHH7</accession>
<dbReference type="Gene3D" id="3.50.30.10">
    <property type="entry name" value="Phosphohistidine domain"/>
    <property type="match status" value="1"/>
</dbReference>
<evidence type="ECO:0000256" key="13">
    <source>
        <dbReference type="ARBA" id="ARBA00033470"/>
    </source>
</evidence>
<sequence>MTQPAALILPFERVDRASVAQVGGKNASLGEMVRNLGDRGVRVPPGFATTAEAYWRFLDGSGLRPVIAAAIGDWTAGKASLADTGTRLRSAILAAPWPEANAEAIRAAYRELCERIGRPDADVAVRSSATAEDLPDASFAGQQESYLNIRGEAALLEACRRCYASLFTDRAISYRQTKGFDHLKVALSIGVQQMVRSDLAGAGVMFSIDTETGFDKVVLINGAWGLGENVVQGAVDPDEYQVFKPLLDKPGIVPILEKRLGGKAQKMIYAEGGERPTRNVPTTPAEQSGFVLNDDEVLTLARWAVAIETHYGRPMDMEWAKDGESGEIFIVQARPETVQSRIGAGALHSFRITSKGALLAKGLAIGDAIVAGQVCRIDSPRDIDRFVDGAILVTTATDPDWVPIMKRAAAIVTDHGGRTSHAAIVSRELGLPAIVGAETATRVLKAGQEITVSCAEGDEGFVYEGRADFEAQELDASAIPATTTQVMLNLANPAAAFRWWRLPADGVGLARMEFVVSNHVKVHPMALVHYDAVEDPAARAAIDGLTAGYADRTEYFVDRLSRGLSRIAVAFHPKPVIIRMSDFKTNEYANLIGGAGFESKEENPMLGFRGASRYYSPRYREGFALECRAIHRLREAIGLRNVIVMIPFCRTIGEGRRVLEVMAENGLVRGEDGLQVYVMCEIPSNVILASQFAELFDGFSIGSNDLTQLTLGVDRDSAELAPLFDEQDAAVQWMIQHVILSAHGAGAKVGLCGEAPSNHPEFAQFLVQLSIDSISVNPDSFMAVKTAVAAAETSMHRSPDRTLATA</sequence>
<dbReference type="GO" id="GO:0005524">
    <property type="term" value="F:ATP binding"/>
    <property type="evidence" value="ECO:0007669"/>
    <property type="project" value="UniProtKB-KW"/>
</dbReference>
<evidence type="ECO:0000256" key="12">
    <source>
        <dbReference type="ARBA" id="ARBA00022842"/>
    </source>
</evidence>
<evidence type="ECO:0000259" key="17">
    <source>
        <dbReference type="Pfam" id="PF01326"/>
    </source>
</evidence>
<dbReference type="UniPathway" id="UPA00138"/>
<dbReference type="Pfam" id="PF00391">
    <property type="entry name" value="PEP-utilizers"/>
    <property type="match status" value="1"/>
</dbReference>
<dbReference type="PANTHER" id="PTHR43030">
    <property type="entry name" value="PHOSPHOENOLPYRUVATE SYNTHASE"/>
    <property type="match status" value="1"/>
</dbReference>
<dbReference type="GO" id="GO:0006094">
    <property type="term" value="P:gluconeogenesis"/>
    <property type="evidence" value="ECO:0007669"/>
    <property type="project" value="UniProtKB-UniPathway"/>
</dbReference>
<evidence type="ECO:0000259" key="18">
    <source>
        <dbReference type="Pfam" id="PF02896"/>
    </source>
</evidence>
<dbReference type="InterPro" id="IPR040442">
    <property type="entry name" value="Pyrv_kinase-like_dom_sf"/>
</dbReference>
<dbReference type="InterPro" id="IPR008279">
    <property type="entry name" value="PEP-util_enz_mobile_dom"/>
</dbReference>
<dbReference type="PIRSF" id="PIRSF000854">
    <property type="entry name" value="PEP_synthase"/>
    <property type="match status" value="1"/>
</dbReference>
<evidence type="ECO:0000259" key="16">
    <source>
        <dbReference type="Pfam" id="PF00391"/>
    </source>
</evidence>
<dbReference type="RefSeq" id="WP_111527860.1">
    <property type="nucleotide sequence ID" value="NZ_JBHRSG010000002.1"/>
</dbReference>
<dbReference type="SUPFAM" id="SSF56059">
    <property type="entry name" value="Glutathione synthetase ATP-binding domain-like"/>
    <property type="match status" value="1"/>
</dbReference>
<dbReference type="InterPro" id="IPR036637">
    <property type="entry name" value="Phosphohistidine_dom_sf"/>
</dbReference>
<dbReference type="PANTHER" id="PTHR43030:SF1">
    <property type="entry name" value="PHOSPHOENOLPYRUVATE SYNTHASE"/>
    <property type="match status" value="1"/>
</dbReference>
<dbReference type="Gene3D" id="3.30.470.20">
    <property type="entry name" value="ATP-grasp fold, B domain"/>
    <property type="match status" value="1"/>
</dbReference>
<dbReference type="Gene3D" id="3.20.20.60">
    <property type="entry name" value="Phosphoenolpyruvate-binding domains"/>
    <property type="match status" value="1"/>
</dbReference>
<dbReference type="InterPro" id="IPR006319">
    <property type="entry name" value="PEP_synth"/>
</dbReference>
<feature type="domain" description="Pyruvate phosphate dikinase AMP/ATP-binding" evidence="17">
    <location>
        <begin position="20"/>
        <end position="341"/>
    </location>
</feature>
<feature type="domain" description="PEP-utilising enzyme C-terminal" evidence="18">
    <location>
        <begin position="473"/>
        <end position="792"/>
    </location>
</feature>
<keyword evidence="9 15" id="KW-0547">Nucleotide-binding</keyword>
<dbReference type="GO" id="GO:0008986">
    <property type="term" value="F:pyruvate, water dikinase activity"/>
    <property type="evidence" value="ECO:0007669"/>
    <property type="project" value="UniProtKB-EC"/>
</dbReference>
<evidence type="ECO:0000313" key="20">
    <source>
        <dbReference type="Proteomes" id="UP000249254"/>
    </source>
</evidence>
<dbReference type="AlphaFoldDB" id="A0A328AHH7"/>
<keyword evidence="11 15" id="KW-0067">ATP-binding</keyword>
<keyword evidence="19" id="KW-0670">Pyruvate</keyword>
<dbReference type="InterPro" id="IPR015813">
    <property type="entry name" value="Pyrv/PenolPyrv_kinase-like_dom"/>
</dbReference>
<evidence type="ECO:0000256" key="4">
    <source>
        <dbReference type="ARBA" id="ARBA00007837"/>
    </source>
</evidence>
<feature type="domain" description="PEP-utilising enzyme mobile" evidence="16">
    <location>
        <begin position="388"/>
        <end position="457"/>
    </location>
</feature>
<evidence type="ECO:0000313" key="19">
    <source>
        <dbReference type="EMBL" id="RAK54109.1"/>
    </source>
</evidence>
<dbReference type="FunFam" id="3.30.1490.20:FF:000010">
    <property type="entry name" value="Phosphoenolpyruvate synthase"/>
    <property type="match status" value="1"/>
</dbReference>
<dbReference type="Gene3D" id="3.30.1490.20">
    <property type="entry name" value="ATP-grasp fold, A domain"/>
    <property type="match status" value="1"/>
</dbReference>
<evidence type="ECO:0000256" key="5">
    <source>
        <dbReference type="ARBA" id="ARBA00011996"/>
    </source>
</evidence>
<comment type="similarity">
    <text evidence="4 15">Belongs to the PEP-utilizing enzyme family.</text>
</comment>
<dbReference type="SUPFAM" id="SSF51621">
    <property type="entry name" value="Phosphoenolpyruvate/pyruvate domain"/>
    <property type="match status" value="1"/>
</dbReference>
<dbReference type="PROSITE" id="PS00370">
    <property type="entry name" value="PEP_ENZYMES_PHOS_SITE"/>
    <property type="match status" value="1"/>
</dbReference>
<dbReference type="FunFam" id="3.30.470.20:FF:000017">
    <property type="entry name" value="Phosphoenolpyruvate synthase"/>
    <property type="match status" value="1"/>
</dbReference>
<protein>
    <recommendedName>
        <fullName evidence="6 15">Phosphoenolpyruvate synthase</fullName>
        <shortName evidence="15">PEP synthase</shortName>
        <ecNumber evidence="5 15">2.7.9.2</ecNumber>
    </recommendedName>
    <alternativeName>
        <fullName evidence="13 15">Pyruvate, water dikinase</fullName>
    </alternativeName>
</protein>
<comment type="cofactor">
    <cofactor evidence="1 15">
        <name>Mg(2+)</name>
        <dbReference type="ChEBI" id="CHEBI:18420"/>
    </cofactor>
</comment>
<evidence type="ECO:0000256" key="10">
    <source>
        <dbReference type="ARBA" id="ARBA00022777"/>
    </source>
</evidence>
<keyword evidence="20" id="KW-1185">Reference proteome</keyword>
<keyword evidence="7 15" id="KW-0808">Transferase</keyword>
<dbReference type="InterPro" id="IPR000121">
    <property type="entry name" value="PEP_util_C"/>
</dbReference>
<organism evidence="19 20">
    <name type="scientific">Phenylobacterium soli</name>
    <dbReference type="NCBI Taxonomy" id="2170551"/>
    <lineage>
        <taxon>Bacteria</taxon>
        <taxon>Pseudomonadati</taxon>
        <taxon>Pseudomonadota</taxon>
        <taxon>Alphaproteobacteria</taxon>
        <taxon>Caulobacterales</taxon>
        <taxon>Caulobacteraceae</taxon>
        <taxon>Phenylobacterium</taxon>
    </lineage>
</organism>
<comment type="catalytic activity">
    <reaction evidence="14 15">
        <text>pyruvate + ATP + H2O = phosphoenolpyruvate + AMP + phosphate + 2 H(+)</text>
        <dbReference type="Rhea" id="RHEA:11364"/>
        <dbReference type="ChEBI" id="CHEBI:15361"/>
        <dbReference type="ChEBI" id="CHEBI:15377"/>
        <dbReference type="ChEBI" id="CHEBI:15378"/>
        <dbReference type="ChEBI" id="CHEBI:30616"/>
        <dbReference type="ChEBI" id="CHEBI:43474"/>
        <dbReference type="ChEBI" id="CHEBI:58702"/>
        <dbReference type="ChEBI" id="CHEBI:456215"/>
        <dbReference type="EC" id="2.7.9.2"/>
    </reaction>
</comment>
<dbReference type="InterPro" id="IPR018274">
    <property type="entry name" value="PEP_util_AS"/>
</dbReference>
<evidence type="ECO:0000256" key="3">
    <source>
        <dbReference type="ARBA" id="ARBA00004742"/>
    </source>
</evidence>
<evidence type="ECO:0000256" key="6">
    <source>
        <dbReference type="ARBA" id="ARBA00021623"/>
    </source>
</evidence>
<dbReference type="EC" id="2.7.9.2" evidence="5 15"/>
<evidence type="ECO:0000256" key="11">
    <source>
        <dbReference type="ARBA" id="ARBA00022840"/>
    </source>
</evidence>
<comment type="function">
    <text evidence="2 15">Catalyzes the phosphorylation of pyruvate to phosphoenolpyruvate.</text>
</comment>
<dbReference type="EMBL" id="QFYQ01000001">
    <property type="protein sequence ID" value="RAK54109.1"/>
    <property type="molecule type" value="Genomic_DNA"/>
</dbReference>
<dbReference type="NCBIfam" id="TIGR01418">
    <property type="entry name" value="PEP_synth"/>
    <property type="match status" value="1"/>
</dbReference>
<name>A0A328AHH7_9CAUL</name>
<keyword evidence="10 15" id="KW-0418">Kinase</keyword>
<dbReference type="GO" id="GO:0046872">
    <property type="term" value="F:metal ion binding"/>
    <property type="evidence" value="ECO:0007669"/>
    <property type="project" value="UniProtKB-KW"/>
</dbReference>
<dbReference type="InterPro" id="IPR013815">
    <property type="entry name" value="ATP_grasp_subdomain_1"/>
</dbReference>
<keyword evidence="8 15" id="KW-0479">Metal-binding</keyword>
<comment type="pathway">
    <text evidence="3 15">Carbohydrate biosynthesis; gluconeogenesis.</text>
</comment>
<evidence type="ECO:0000256" key="9">
    <source>
        <dbReference type="ARBA" id="ARBA00022741"/>
    </source>
</evidence>
<dbReference type="Pfam" id="PF01326">
    <property type="entry name" value="PPDK_N"/>
    <property type="match status" value="1"/>
</dbReference>
<comment type="caution">
    <text evidence="19">The sequence shown here is derived from an EMBL/GenBank/DDBJ whole genome shotgun (WGS) entry which is preliminary data.</text>
</comment>
<dbReference type="InterPro" id="IPR002192">
    <property type="entry name" value="PPDK_AMP/ATP-bd"/>
</dbReference>
<dbReference type="OrthoDB" id="9765468at2"/>
<dbReference type="Pfam" id="PF02896">
    <property type="entry name" value="PEP-utilizers_C"/>
    <property type="match status" value="1"/>
</dbReference>
<dbReference type="Proteomes" id="UP000249254">
    <property type="component" value="Unassembled WGS sequence"/>
</dbReference>
<evidence type="ECO:0000256" key="2">
    <source>
        <dbReference type="ARBA" id="ARBA00002988"/>
    </source>
</evidence>
<evidence type="ECO:0000256" key="7">
    <source>
        <dbReference type="ARBA" id="ARBA00022679"/>
    </source>
</evidence>
<keyword evidence="12 15" id="KW-0460">Magnesium</keyword>